<dbReference type="eggNOG" id="ENOG5032TK8">
    <property type="taxonomic scope" value="Bacteria"/>
</dbReference>
<gene>
    <name evidence="2" type="ORF">HMPREF9257_1761</name>
</gene>
<feature type="transmembrane region" description="Helical" evidence="1">
    <location>
        <begin position="229"/>
        <end position="249"/>
    </location>
</feature>
<feature type="transmembrane region" description="Helical" evidence="1">
    <location>
        <begin position="256"/>
        <end position="273"/>
    </location>
</feature>
<comment type="caution">
    <text evidence="2">The sequence shown here is derived from an EMBL/GenBank/DDBJ whole genome shotgun (WGS) entry which is preliminary data.</text>
</comment>
<evidence type="ECO:0000313" key="2">
    <source>
        <dbReference type="EMBL" id="EFR30877.1"/>
    </source>
</evidence>
<sequence>MSKNNTPSLYYIGFLLIFLLGFSLVCIYFPLDATFLTGNLFHLYILGINLLLLFDYKLPNKKAIGNAMLLTYLMALTEIDRHLIWEFYRFNWWSLMPILLTFLASLNFFRLKEVYPESDLVFISHGKNKAWLISVLIGILCGLLGAGINFIIKIKYLAPTPNWSIHALILSLDSAIFEEIALRTSFYTLALHLFKGNLTNKYANYLTWIGMILPFAIDRQTNVFMSEGLVAGVISSLILSLVFYFIFAFLQRKRDILSAMVAHGLVSAIYYMFSQVNF</sequence>
<dbReference type="Proteomes" id="UP000005990">
    <property type="component" value="Unassembled WGS sequence"/>
</dbReference>
<name>E4KQ55_9LACT</name>
<reference evidence="2 3" key="1">
    <citation type="submission" date="2010-10" db="EMBL/GenBank/DDBJ databases">
        <authorList>
            <person name="Durkin A.S."/>
            <person name="Madupu R."/>
            <person name="Torralba M."/>
            <person name="Gillis M."/>
            <person name="Methe B."/>
            <person name="Sutton G."/>
            <person name="Nelson K.E."/>
        </authorList>
    </citation>
    <scope>NUCLEOTIDE SEQUENCE [LARGE SCALE GENOMIC DNA]</scope>
    <source>
        <strain evidence="2 3">ACS-139-V-Col8</strain>
    </source>
</reference>
<feature type="transmembrane region" description="Helical" evidence="1">
    <location>
        <begin position="9"/>
        <end position="30"/>
    </location>
</feature>
<keyword evidence="1" id="KW-0812">Transmembrane</keyword>
<feature type="transmembrane region" description="Helical" evidence="1">
    <location>
        <begin position="66"/>
        <end position="84"/>
    </location>
</feature>
<keyword evidence="1" id="KW-0472">Membrane</keyword>
<keyword evidence="3" id="KW-1185">Reference proteome</keyword>
<keyword evidence="1" id="KW-1133">Transmembrane helix</keyword>
<evidence type="ECO:0000256" key="1">
    <source>
        <dbReference type="SAM" id="Phobius"/>
    </source>
</evidence>
<feature type="transmembrane region" description="Helical" evidence="1">
    <location>
        <begin position="90"/>
        <end position="109"/>
    </location>
</feature>
<protein>
    <recommendedName>
        <fullName evidence="4">CAAX amino terminal protease family protein</fullName>
    </recommendedName>
</protein>
<dbReference type="RefSeq" id="WP_006418663.1">
    <property type="nucleotide sequence ID" value="NZ_AENN01000016.1"/>
</dbReference>
<evidence type="ECO:0000313" key="3">
    <source>
        <dbReference type="Proteomes" id="UP000005990"/>
    </source>
</evidence>
<proteinExistence type="predicted"/>
<evidence type="ECO:0008006" key="4">
    <source>
        <dbReference type="Google" id="ProtNLM"/>
    </source>
</evidence>
<accession>E4KQ55</accession>
<dbReference type="OrthoDB" id="1902508at2"/>
<feature type="transmembrane region" description="Helical" evidence="1">
    <location>
        <begin position="130"/>
        <end position="151"/>
    </location>
</feature>
<dbReference type="EMBL" id="AENN01000016">
    <property type="protein sequence ID" value="EFR30877.1"/>
    <property type="molecule type" value="Genomic_DNA"/>
</dbReference>
<organism evidence="2 3">
    <name type="scientific">Eremococcus coleocola ACS-139-V-Col8</name>
    <dbReference type="NCBI Taxonomy" id="908337"/>
    <lineage>
        <taxon>Bacteria</taxon>
        <taxon>Bacillati</taxon>
        <taxon>Bacillota</taxon>
        <taxon>Bacilli</taxon>
        <taxon>Lactobacillales</taxon>
        <taxon>Aerococcaceae</taxon>
        <taxon>Eremococcus</taxon>
    </lineage>
</organism>
<feature type="transmembrane region" description="Helical" evidence="1">
    <location>
        <begin position="36"/>
        <end position="54"/>
    </location>
</feature>
<dbReference type="AlphaFoldDB" id="E4KQ55"/>